<gene>
    <name evidence="2" type="ORF">SAMN05216470_1395</name>
</gene>
<reference evidence="2 3" key="1">
    <citation type="submission" date="2017-07" db="EMBL/GenBank/DDBJ databases">
        <authorList>
            <person name="Sun Z.S."/>
            <person name="Albrecht U."/>
            <person name="Echele G."/>
            <person name="Lee C.C."/>
        </authorList>
    </citation>
    <scope>NUCLEOTIDE SEQUENCE [LARGE SCALE GENOMIC DNA]</scope>
    <source>
        <strain evidence="2 3">AR3</strain>
    </source>
</reference>
<evidence type="ECO:0000313" key="2">
    <source>
        <dbReference type="EMBL" id="SNU08702.1"/>
    </source>
</evidence>
<keyword evidence="1" id="KW-0175">Coiled coil</keyword>
<dbReference type="InterPro" id="IPR010861">
    <property type="entry name" value="DUF1492"/>
</dbReference>
<dbReference type="Proteomes" id="UP000214649">
    <property type="component" value="Unassembled WGS sequence"/>
</dbReference>
<name>A0A239RD26_STREI</name>
<sequence length="134" mass="16090">MKTCERLRKIQWLDDYIESQMNQLQKLESQALKINASPLQADKVQNGNRKKRDDLYVELISTKEEIKEYTAEAMKQKRAFRKQIAEIPDLEARGLLQMVYIDRLSIDEICERRGWTTRKTYYVWLRRAEAFLED</sequence>
<accession>A0A239RD26</accession>
<dbReference type="RefSeq" id="WP_094140990.1">
    <property type="nucleotide sequence ID" value="NZ_FZRA01000004.1"/>
</dbReference>
<dbReference type="AlphaFoldDB" id="A0A239RD26"/>
<organism evidence="2 3">
    <name type="scientific">Streptococcus equinus</name>
    <name type="common">Streptococcus bovis</name>
    <dbReference type="NCBI Taxonomy" id="1335"/>
    <lineage>
        <taxon>Bacteria</taxon>
        <taxon>Bacillati</taxon>
        <taxon>Bacillota</taxon>
        <taxon>Bacilli</taxon>
        <taxon>Lactobacillales</taxon>
        <taxon>Streptococcaceae</taxon>
        <taxon>Streptococcus</taxon>
    </lineage>
</organism>
<dbReference type="EMBL" id="FZRA01000004">
    <property type="protein sequence ID" value="SNU08702.1"/>
    <property type="molecule type" value="Genomic_DNA"/>
</dbReference>
<protein>
    <recommendedName>
        <fullName evidence="4">DUF1492 domain-containing protein</fullName>
    </recommendedName>
</protein>
<evidence type="ECO:0008006" key="4">
    <source>
        <dbReference type="Google" id="ProtNLM"/>
    </source>
</evidence>
<dbReference type="Pfam" id="PF07374">
    <property type="entry name" value="DUF1492"/>
    <property type="match status" value="1"/>
</dbReference>
<evidence type="ECO:0000256" key="1">
    <source>
        <dbReference type="SAM" id="Coils"/>
    </source>
</evidence>
<evidence type="ECO:0000313" key="3">
    <source>
        <dbReference type="Proteomes" id="UP000214649"/>
    </source>
</evidence>
<feature type="coiled-coil region" evidence="1">
    <location>
        <begin position="17"/>
        <end position="79"/>
    </location>
</feature>
<proteinExistence type="predicted"/>